<dbReference type="NCBIfam" id="TIGR00229">
    <property type="entry name" value="sensory_box"/>
    <property type="match status" value="1"/>
</dbReference>
<dbReference type="EMBL" id="CP003060">
    <property type="protein sequence ID" value="AEP29429.1"/>
    <property type="molecule type" value="Genomic_DNA"/>
</dbReference>
<dbReference type="SMART" id="SM00448">
    <property type="entry name" value="REC"/>
    <property type="match status" value="1"/>
</dbReference>
<reference evidence="13 14" key="1">
    <citation type="journal article" date="2011" name="J. Bacteriol.">
        <title>Complete genome sequence of seawater bacterium Glaciecola nitratireducens FR1064T.</title>
        <authorList>
            <person name="Bian F."/>
            <person name="Qin Q.L."/>
            <person name="Xie B.B."/>
            <person name="Shu Y.L."/>
            <person name="Zhang X.Y."/>
            <person name="Yu Y."/>
            <person name="Chen B."/>
            <person name="Chen X.L."/>
            <person name="Zhou B.C."/>
            <person name="Zhang Y.Z."/>
        </authorList>
    </citation>
    <scope>NUCLEOTIDE SEQUENCE [LARGE SCALE GENOMIC DNA]</scope>
    <source>
        <strain evidence="14">JCM 12485 / KCTC 12276 / FR1064</strain>
    </source>
</reference>
<dbReference type="AlphaFoldDB" id="G4QGA4"/>
<dbReference type="InterPro" id="IPR000014">
    <property type="entry name" value="PAS"/>
</dbReference>
<dbReference type="Pfam" id="PF08447">
    <property type="entry name" value="PAS_3"/>
    <property type="match status" value="2"/>
</dbReference>
<dbReference type="KEGG" id="gni:GNIT_1305"/>
<dbReference type="SMART" id="SM00086">
    <property type="entry name" value="PAC"/>
    <property type="match status" value="2"/>
</dbReference>
<dbReference type="Pfam" id="PF02518">
    <property type="entry name" value="HATPase_c"/>
    <property type="match status" value="1"/>
</dbReference>
<dbReference type="InterPro" id="IPR036890">
    <property type="entry name" value="HATPase_C_sf"/>
</dbReference>
<dbReference type="GO" id="GO:0005886">
    <property type="term" value="C:plasma membrane"/>
    <property type="evidence" value="ECO:0007669"/>
    <property type="project" value="TreeGrafter"/>
</dbReference>
<dbReference type="GO" id="GO:0000155">
    <property type="term" value="F:phosphorelay sensor kinase activity"/>
    <property type="evidence" value="ECO:0007669"/>
    <property type="project" value="InterPro"/>
</dbReference>
<dbReference type="Pfam" id="PF00072">
    <property type="entry name" value="Response_reg"/>
    <property type="match status" value="1"/>
</dbReference>
<dbReference type="CDD" id="cd17546">
    <property type="entry name" value="REC_hyHK_CKI1_RcsC-like"/>
    <property type="match status" value="1"/>
</dbReference>
<feature type="domain" description="PAS" evidence="11">
    <location>
        <begin position="1"/>
        <end position="71"/>
    </location>
</feature>
<evidence type="ECO:0000256" key="2">
    <source>
        <dbReference type="ARBA" id="ARBA00012438"/>
    </source>
</evidence>
<feature type="domain" description="Response regulatory" evidence="10">
    <location>
        <begin position="653"/>
        <end position="775"/>
    </location>
</feature>
<evidence type="ECO:0000313" key="13">
    <source>
        <dbReference type="EMBL" id="AEP29429.1"/>
    </source>
</evidence>
<dbReference type="InterPro" id="IPR005467">
    <property type="entry name" value="His_kinase_dom"/>
</dbReference>
<dbReference type="PRINTS" id="PR00344">
    <property type="entry name" value="BCTRLSENSOR"/>
</dbReference>
<evidence type="ECO:0000256" key="4">
    <source>
        <dbReference type="ARBA" id="ARBA00022679"/>
    </source>
</evidence>
<evidence type="ECO:0000259" key="10">
    <source>
        <dbReference type="PROSITE" id="PS50110"/>
    </source>
</evidence>
<dbReference type="InterPro" id="IPR004358">
    <property type="entry name" value="Sig_transdc_His_kin-like_C"/>
</dbReference>
<dbReference type="InterPro" id="IPR001610">
    <property type="entry name" value="PAC"/>
</dbReference>
<dbReference type="GO" id="GO:0009927">
    <property type="term" value="F:histidine phosphotransfer kinase activity"/>
    <property type="evidence" value="ECO:0007669"/>
    <property type="project" value="TreeGrafter"/>
</dbReference>
<dbReference type="InterPro" id="IPR001789">
    <property type="entry name" value="Sig_transdc_resp-reg_receiver"/>
</dbReference>
<dbReference type="SUPFAM" id="SSF55785">
    <property type="entry name" value="PYP-like sensor domain (PAS domain)"/>
    <property type="match status" value="3"/>
</dbReference>
<dbReference type="InterPro" id="IPR000700">
    <property type="entry name" value="PAS-assoc_C"/>
</dbReference>
<keyword evidence="14" id="KW-1185">Reference proteome</keyword>
<dbReference type="SUPFAM" id="SSF55874">
    <property type="entry name" value="ATPase domain of HSP90 chaperone/DNA topoisomerase II/histidine kinase"/>
    <property type="match status" value="1"/>
</dbReference>
<dbReference type="HOGENOM" id="CLU_000445_114_15_6"/>
<feature type="domain" description="PAC" evidence="12">
    <location>
        <begin position="315"/>
        <end position="367"/>
    </location>
</feature>
<gene>
    <name evidence="13" type="ordered locus">GNIT_1305</name>
</gene>
<keyword evidence="3 7" id="KW-0597">Phosphoprotein</keyword>
<dbReference type="InterPro" id="IPR035965">
    <property type="entry name" value="PAS-like_dom_sf"/>
</dbReference>
<dbReference type="RefSeq" id="WP_014108303.1">
    <property type="nucleotide sequence ID" value="NC_016041.1"/>
</dbReference>
<dbReference type="Gene3D" id="1.10.287.130">
    <property type="match status" value="1"/>
</dbReference>
<protein>
    <recommendedName>
        <fullName evidence="2">histidine kinase</fullName>
        <ecNumber evidence="2">2.7.13.3</ecNumber>
    </recommendedName>
</protein>
<feature type="domain" description="Histidine kinase" evidence="9">
    <location>
        <begin position="399"/>
        <end position="625"/>
    </location>
</feature>
<feature type="coiled-coil region" evidence="8">
    <location>
        <begin position="355"/>
        <end position="389"/>
    </location>
</feature>
<keyword evidence="4" id="KW-0808">Transferase</keyword>
<dbReference type="FunFam" id="3.30.565.10:FF:000010">
    <property type="entry name" value="Sensor histidine kinase RcsC"/>
    <property type="match status" value="1"/>
</dbReference>
<feature type="domain" description="PAS" evidence="11">
    <location>
        <begin position="240"/>
        <end position="312"/>
    </location>
</feature>
<feature type="modified residue" description="4-aspartylphosphate" evidence="7">
    <location>
        <position position="705"/>
    </location>
</feature>
<dbReference type="InterPro" id="IPR011006">
    <property type="entry name" value="CheY-like_superfamily"/>
</dbReference>
<name>G4QGA4_GLANF</name>
<evidence type="ECO:0000256" key="8">
    <source>
        <dbReference type="SAM" id="Coils"/>
    </source>
</evidence>
<evidence type="ECO:0000256" key="3">
    <source>
        <dbReference type="ARBA" id="ARBA00022553"/>
    </source>
</evidence>
<evidence type="ECO:0000259" key="12">
    <source>
        <dbReference type="PROSITE" id="PS50113"/>
    </source>
</evidence>
<evidence type="ECO:0000259" key="11">
    <source>
        <dbReference type="PROSITE" id="PS50112"/>
    </source>
</evidence>
<dbReference type="Pfam" id="PF00512">
    <property type="entry name" value="HisKA"/>
    <property type="match status" value="1"/>
</dbReference>
<dbReference type="Gene3D" id="3.30.565.10">
    <property type="entry name" value="Histidine kinase-like ATPase, C-terminal domain"/>
    <property type="match status" value="1"/>
</dbReference>
<dbReference type="SMART" id="SM00091">
    <property type="entry name" value="PAS"/>
    <property type="match status" value="3"/>
</dbReference>
<dbReference type="EC" id="2.7.13.3" evidence="2"/>
<dbReference type="InterPro" id="IPR003661">
    <property type="entry name" value="HisK_dim/P_dom"/>
</dbReference>
<dbReference type="CDD" id="cd16922">
    <property type="entry name" value="HATPase_EvgS-ArcB-TorS-like"/>
    <property type="match status" value="1"/>
</dbReference>
<keyword evidence="6" id="KW-0902">Two-component regulatory system</keyword>
<evidence type="ECO:0000256" key="5">
    <source>
        <dbReference type="ARBA" id="ARBA00022777"/>
    </source>
</evidence>
<dbReference type="PANTHER" id="PTHR43047">
    <property type="entry name" value="TWO-COMPONENT HISTIDINE PROTEIN KINASE"/>
    <property type="match status" value="1"/>
</dbReference>
<dbReference type="PANTHER" id="PTHR43047:SF72">
    <property type="entry name" value="OSMOSENSING HISTIDINE PROTEIN KINASE SLN1"/>
    <property type="match status" value="1"/>
</dbReference>
<dbReference type="SUPFAM" id="SSF47384">
    <property type="entry name" value="Homodimeric domain of signal transducing histidine kinase"/>
    <property type="match status" value="1"/>
</dbReference>
<dbReference type="InterPro" id="IPR003594">
    <property type="entry name" value="HATPase_dom"/>
</dbReference>
<dbReference type="InterPro" id="IPR036097">
    <property type="entry name" value="HisK_dim/P_sf"/>
</dbReference>
<dbReference type="PROSITE" id="PS50110">
    <property type="entry name" value="RESPONSE_REGULATORY"/>
    <property type="match status" value="1"/>
</dbReference>
<evidence type="ECO:0000256" key="1">
    <source>
        <dbReference type="ARBA" id="ARBA00000085"/>
    </source>
</evidence>
<proteinExistence type="predicted"/>
<dbReference type="CDD" id="cd00130">
    <property type="entry name" value="PAS"/>
    <property type="match status" value="2"/>
</dbReference>
<evidence type="ECO:0000256" key="7">
    <source>
        <dbReference type="PROSITE-ProRule" id="PRU00169"/>
    </source>
</evidence>
<dbReference type="PROSITE" id="PS50109">
    <property type="entry name" value="HIS_KIN"/>
    <property type="match status" value="1"/>
</dbReference>
<dbReference type="InterPro" id="IPR013655">
    <property type="entry name" value="PAS_fold_3"/>
</dbReference>
<dbReference type="CDD" id="cd00082">
    <property type="entry name" value="HisKA"/>
    <property type="match status" value="1"/>
</dbReference>
<dbReference type="SMART" id="SM00387">
    <property type="entry name" value="HATPase_c"/>
    <property type="match status" value="1"/>
</dbReference>
<dbReference type="Gene3D" id="3.30.450.20">
    <property type="entry name" value="PAS domain"/>
    <property type="match status" value="3"/>
</dbReference>
<evidence type="ECO:0000259" key="9">
    <source>
        <dbReference type="PROSITE" id="PS50109"/>
    </source>
</evidence>
<dbReference type="Gene3D" id="2.10.70.100">
    <property type="match status" value="1"/>
</dbReference>
<sequence length="782" mass="87314">MLSIIKFFENIDFIFIRCNRNNKIDHCNPFSTHITAFTSADLLGKNLLSFFHPDEHKAVTQALTQNDVNSTYHTHRFIKADGSFFWIKWQLTVDEAQGDYYVIGEDVSESKRVSSALSALESVTDTGYWEIDLDTGYLYWSDYVHRIHETDAATFRPKLEDGLKFFPPDAISTLTDVLQKLEQTGEPYSVDLNFISSKGKNLIVNATGFSEVINGRVVRNFGTFKDLTMQKEDEMTRQGLEQRVVLALQAAQIGVWDYDIVGDRLVWDDRLFEIYGRSRDSFNGILQDWNDSVYPDDLAEAQNAFLDSITNHKYFKHEFRVVTNSGDIRSVLGMAACIYDANNNPIKATGVNIDLTEANQIKDELKAISERAQNNAQLAEKMAEKAKAADIQKSAFLANVSHEIRTPISGVIGLVDMLIEDAAMKAVSDEKRQHYLGLIKNSSKHLLNIITDILDFSKIEAGKISISSQQFNLTKLVGELIDDFAHRATEKGLKFDYQSVGMENALCTGDPHRLRQILYNLLGNAIKFTTAGKISVRARLNKKADGNANFICAIIDTGIGIKEDSQGTLFEAFEQVDSSATRRAQGTGLGLPISRKLVELMGGSVKVDSEFGVGSNFTINVPFGSIEKSNVSYSAMTNAETDDINYQAFENCHALVAEDNEINQVVIQNLLDQLKIKCTLAADGEEALEYLHSDEGAQYNFILMDCQMPKLDGFETTRMIREDDKYQKVKNIPIIALTANAMKSDKEKCLRAGMNGYLAKPVTKALLSASIIELLQASRSSN</sequence>
<keyword evidence="5 13" id="KW-0418">Kinase</keyword>
<dbReference type="PROSITE" id="PS50113">
    <property type="entry name" value="PAC"/>
    <property type="match status" value="1"/>
</dbReference>
<dbReference type="OrthoDB" id="9810730at2"/>
<evidence type="ECO:0000256" key="6">
    <source>
        <dbReference type="ARBA" id="ARBA00023012"/>
    </source>
</evidence>
<keyword evidence="8" id="KW-0175">Coiled coil</keyword>
<dbReference type="SMART" id="SM00388">
    <property type="entry name" value="HisKA"/>
    <property type="match status" value="1"/>
</dbReference>
<accession>G4QGA4</accession>
<dbReference type="STRING" id="1085623.GNIT_1305"/>
<dbReference type="eggNOG" id="COG2205">
    <property type="taxonomic scope" value="Bacteria"/>
</dbReference>
<evidence type="ECO:0000313" key="14">
    <source>
        <dbReference type="Proteomes" id="UP000009282"/>
    </source>
</evidence>
<dbReference type="Proteomes" id="UP000009282">
    <property type="component" value="Chromosome"/>
</dbReference>
<organism evidence="13 14">
    <name type="scientific">Glaciecola nitratireducens (strain JCM 12485 / KCTC 12276 / FR1064)</name>
    <dbReference type="NCBI Taxonomy" id="1085623"/>
    <lineage>
        <taxon>Bacteria</taxon>
        <taxon>Pseudomonadati</taxon>
        <taxon>Pseudomonadota</taxon>
        <taxon>Gammaproteobacteria</taxon>
        <taxon>Alteromonadales</taxon>
        <taxon>Alteromonadaceae</taxon>
        <taxon>Brumicola</taxon>
    </lineage>
</organism>
<dbReference type="Gene3D" id="3.40.50.2300">
    <property type="match status" value="1"/>
</dbReference>
<dbReference type="PROSITE" id="PS50112">
    <property type="entry name" value="PAS"/>
    <property type="match status" value="2"/>
</dbReference>
<dbReference type="SUPFAM" id="SSF52172">
    <property type="entry name" value="CheY-like"/>
    <property type="match status" value="1"/>
</dbReference>
<comment type="catalytic activity">
    <reaction evidence="1">
        <text>ATP + protein L-histidine = ADP + protein N-phospho-L-histidine.</text>
        <dbReference type="EC" id="2.7.13.3"/>
    </reaction>
</comment>